<dbReference type="Proteomes" id="UP000236728">
    <property type="component" value="Unassembled WGS sequence"/>
</dbReference>
<organism evidence="1 2">
    <name type="scientific">Bryocella elongata</name>
    <dbReference type="NCBI Taxonomy" id="863522"/>
    <lineage>
        <taxon>Bacteria</taxon>
        <taxon>Pseudomonadati</taxon>
        <taxon>Acidobacteriota</taxon>
        <taxon>Terriglobia</taxon>
        <taxon>Terriglobales</taxon>
        <taxon>Acidobacteriaceae</taxon>
        <taxon>Bryocella</taxon>
    </lineage>
</organism>
<sequence>MGLLEELAGAAAAVEGAKKLDPDAGIITEGVAAIAGFEGVEAITNHFEEKKEEEQQ</sequence>
<dbReference type="RefSeq" id="WP_200821592.1">
    <property type="nucleotide sequence ID" value="NZ_FNVA01000007.1"/>
</dbReference>
<reference evidence="1 2" key="1">
    <citation type="submission" date="2016-10" db="EMBL/GenBank/DDBJ databases">
        <authorList>
            <person name="de Groot N.N."/>
        </authorList>
    </citation>
    <scope>NUCLEOTIDE SEQUENCE [LARGE SCALE GENOMIC DNA]</scope>
    <source>
        <strain evidence="1 2">DSM 22489</strain>
    </source>
</reference>
<gene>
    <name evidence="1" type="ORF">SAMN05421819_3891</name>
</gene>
<dbReference type="EMBL" id="FNVA01000007">
    <property type="protein sequence ID" value="SEG62416.1"/>
    <property type="molecule type" value="Genomic_DNA"/>
</dbReference>
<accession>A0A1H6BQE5</accession>
<keyword evidence="2" id="KW-1185">Reference proteome</keyword>
<dbReference type="AlphaFoldDB" id="A0A1H6BQE5"/>
<name>A0A1H6BQE5_9BACT</name>
<evidence type="ECO:0000313" key="1">
    <source>
        <dbReference type="EMBL" id="SEG62416.1"/>
    </source>
</evidence>
<proteinExistence type="predicted"/>
<evidence type="ECO:0000313" key="2">
    <source>
        <dbReference type="Proteomes" id="UP000236728"/>
    </source>
</evidence>
<protein>
    <submittedName>
        <fullName evidence="1">Uncharacterized protein</fullName>
    </submittedName>
</protein>